<evidence type="ECO:0000313" key="6">
    <source>
        <dbReference type="EMBL" id="OGM03221.1"/>
    </source>
</evidence>
<reference evidence="6 7" key="1">
    <citation type="journal article" date="2016" name="Nat. Commun.">
        <title>Thousands of microbial genomes shed light on interconnected biogeochemical processes in an aquifer system.</title>
        <authorList>
            <person name="Anantharaman K."/>
            <person name="Brown C.T."/>
            <person name="Hug L.A."/>
            <person name="Sharon I."/>
            <person name="Castelle C.J."/>
            <person name="Probst A.J."/>
            <person name="Thomas B.C."/>
            <person name="Singh A."/>
            <person name="Wilkins M.J."/>
            <person name="Karaoz U."/>
            <person name="Brodie E.L."/>
            <person name="Williams K.H."/>
            <person name="Hubbard S.S."/>
            <person name="Banfield J.F."/>
        </authorList>
    </citation>
    <scope>NUCLEOTIDE SEQUENCE [LARGE SCALE GENOMIC DNA]</scope>
</reference>
<dbReference type="GO" id="GO:0005524">
    <property type="term" value="F:ATP binding"/>
    <property type="evidence" value="ECO:0007669"/>
    <property type="project" value="UniProtKB-KW"/>
</dbReference>
<name>A0A1F7WK85_9BACT</name>
<accession>A0A1F7WK85</accession>
<evidence type="ECO:0000259" key="5">
    <source>
        <dbReference type="PROSITE" id="PS50146"/>
    </source>
</evidence>
<organism evidence="6 7">
    <name type="scientific">Candidatus Wallbacteria bacterium GWC2_49_35</name>
    <dbReference type="NCBI Taxonomy" id="1817813"/>
    <lineage>
        <taxon>Bacteria</taxon>
        <taxon>Candidatus Walliibacteriota</taxon>
    </lineage>
</organism>
<dbReference type="EMBL" id="MGFH01000183">
    <property type="protein sequence ID" value="OGM03221.1"/>
    <property type="molecule type" value="Genomic_DNA"/>
</dbReference>
<dbReference type="GO" id="GO:0016301">
    <property type="term" value="F:kinase activity"/>
    <property type="evidence" value="ECO:0007669"/>
    <property type="project" value="UniProtKB-KW"/>
</dbReference>
<evidence type="ECO:0000256" key="3">
    <source>
        <dbReference type="ARBA" id="ARBA00022777"/>
    </source>
</evidence>
<dbReference type="InterPro" id="IPR045540">
    <property type="entry name" value="YegS/DAGK_C"/>
</dbReference>
<dbReference type="AlphaFoldDB" id="A0A1F7WK85"/>
<keyword evidence="4" id="KW-0067">ATP-binding</keyword>
<dbReference type="InterPro" id="IPR017438">
    <property type="entry name" value="ATP-NAD_kinase_N"/>
</dbReference>
<evidence type="ECO:0000256" key="4">
    <source>
        <dbReference type="ARBA" id="ARBA00022840"/>
    </source>
</evidence>
<dbReference type="Gene3D" id="2.60.200.40">
    <property type="match status" value="1"/>
</dbReference>
<dbReference type="PANTHER" id="PTHR12358:SF54">
    <property type="entry name" value="SPHINGOSINE KINASE RELATED PROTEIN"/>
    <property type="match status" value="1"/>
</dbReference>
<keyword evidence="2" id="KW-0547">Nucleotide-binding</keyword>
<dbReference type="Pfam" id="PF00781">
    <property type="entry name" value="DAGK_cat"/>
    <property type="match status" value="1"/>
</dbReference>
<proteinExistence type="predicted"/>
<dbReference type="PANTHER" id="PTHR12358">
    <property type="entry name" value="SPHINGOSINE KINASE"/>
    <property type="match status" value="1"/>
</dbReference>
<dbReference type="Gene3D" id="3.40.50.10330">
    <property type="entry name" value="Probable inorganic polyphosphate/atp-NAD kinase, domain 1"/>
    <property type="match status" value="1"/>
</dbReference>
<comment type="caution">
    <text evidence="6">The sequence shown here is derived from an EMBL/GenBank/DDBJ whole genome shotgun (WGS) entry which is preliminary data.</text>
</comment>
<keyword evidence="3" id="KW-0418">Kinase</keyword>
<gene>
    <name evidence="6" type="ORF">A2008_03760</name>
</gene>
<evidence type="ECO:0000313" key="7">
    <source>
        <dbReference type="Proteomes" id="UP000178735"/>
    </source>
</evidence>
<dbReference type="InterPro" id="IPR050187">
    <property type="entry name" value="Lipid_Phosphate_FormReg"/>
</dbReference>
<dbReference type="STRING" id="1817813.A2008_03760"/>
<dbReference type="InterPro" id="IPR016064">
    <property type="entry name" value="NAD/diacylglycerol_kinase_sf"/>
</dbReference>
<dbReference type="Pfam" id="PF19279">
    <property type="entry name" value="YegS_C"/>
    <property type="match status" value="1"/>
</dbReference>
<dbReference type="InterPro" id="IPR001206">
    <property type="entry name" value="Diacylglycerol_kinase_cat_dom"/>
</dbReference>
<keyword evidence="1" id="KW-0808">Transferase</keyword>
<evidence type="ECO:0000256" key="2">
    <source>
        <dbReference type="ARBA" id="ARBA00022741"/>
    </source>
</evidence>
<dbReference type="PROSITE" id="PS50146">
    <property type="entry name" value="DAGK"/>
    <property type="match status" value="1"/>
</dbReference>
<feature type="domain" description="DAGKc" evidence="5">
    <location>
        <begin position="5"/>
        <end position="144"/>
    </location>
</feature>
<dbReference type="SUPFAM" id="SSF111331">
    <property type="entry name" value="NAD kinase/diacylglycerol kinase-like"/>
    <property type="match status" value="1"/>
</dbReference>
<dbReference type="Proteomes" id="UP000178735">
    <property type="component" value="Unassembled WGS sequence"/>
</dbReference>
<protein>
    <recommendedName>
        <fullName evidence="5">DAGKc domain-containing protein</fullName>
    </recommendedName>
</protein>
<sequence>METNGGMKKYAVIYNPNARNAKKLSIGGIVKLLDENGVHPLIYQTAARGDGMNLVKKAIEDGAVRIYAAGGDGTLNEVVSGLMMIKKERGAAANELPEVCPIPLGTVNVFAKEYGFSNDPGAALASSFAAKATPMDIGACNDRFFIMMASVGFDGFVINEIEKMIENESSVKKICGPLAYLFVGLRSLLKYDFPKLKITARSIFGVKEFYADFAVMSNTKFYGGKYVLSGGADARDGFLDLFMLNSKDVKDYLKFFWQVVSKGYNFRGLRVSRYQIKECRVDYISGPGGGGTYSQIDGEIYNPPPLDIKICEKALNLVTLK</sequence>
<dbReference type="SMART" id="SM00046">
    <property type="entry name" value="DAGKc"/>
    <property type="match status" value="1"/>
</dbReference>
<evidence type="ECO:0000256" key="1">
    <source>
        <dbReference type="ARBA" id="ARBA00022679"/>
    </source>
</evidence>